<dbReference type="Gene3D" id="2.30.30.140">
    <property type="match status" value="1"/>
</dbReference>
<accession>A0A0L0F054</accession>
<dbReference type="Proteomes" id="UP000054560">
    <property type="component" value="Unassembled WGS sequence"/>
</dbReference>
<reference evidence="2 3" key="1">
    <citation type="submission" date="2011-02" db="EMBL/GenBank/DDBJ databases">
        <title>The Genome Sequence of Sphaeroforma arctica JP610.</title>
        <authorList>
            <consortium name="The Broad Institute Genome Sequencing Platform"/>
            <person name="Russ C."/>
            <person name="Cuomo C."/>
            <person name="Young S.K."/>
            <person name="Zeng Q."/>
            <person name="Gargeya S."/>
            <person name="Alvarado L."/>
            <person name="Berlin A."/>
            <person name="Chapman S.B."/>
            <person name="Chen Z."/>
            <person name="Freedman E."/>
            <person name="Gellesch M."/>
            <person name="Goldberg J."/>
            <person name="Griggs A."/>
            <person name="Gujja S."/>
            <person name="Heilman E."/>
            <person name="Heiman D."/>
            <person name="Howarth C."/>
            <person name="Mehta T."/>
            <person name="Neiman D."/>
            <person name="Pearson M."/>
            <person name="Roberts A."/>
            <person name="Saif S."/>
            <person name="Shea T."/>
            <person name="Shenoy N."/>
            <person name="Sisk P."/>
            <person name="Stolte C."/>
            <person name="Sykes S."/>
            <person name="White J."/>
            <person name="Yandava C."/>
            <person name="Burger G."/>
            <person name="Gray M.W."/>
            <person name="Holland P.W.H."/>
            <person name="King N."/>
            <person name="Lang F.B.F."/>
            <person name="Roger A.J."/>
            <person name="Ruiz-Trillo I."/>
            <person name="Haas B."/>
            <person name="Nusbaum C."/>
            <person name="Birren B."/>
        </authorList>
    </citation>
    <scope>NUCLEOTIDE SEQUENCE [LARGE SCALE GENOMIC DNA]</scope>
    <source>
        <strain evidence="2 3">JP610</strain>
    </source>
</reference>
<dbReference type="GeneID" id="25917979"/>
<dbReference type="InterPro" id="IPR002999">
    <property type="entry name" value="Tudor"/>
</dbReference>
<evidence type="ECO:0000313" key="2">
    <source>
        <dbReference type="EMBL" id="KNC70004.1"/>
    </source>
</evidence>
<dbReference type="EMBL" id="KQ252491">
    <property type="protein sequence ID" value="KNC70004.1"/>
    <property type="molecule type" value="Genomic_DNA"/>
</dbReference>
<keyword evidence="3" id="KW-1185">Reference proteome</keyword>
<name>A0A0L0F054_9EUKA</name>
<protein>
    <recommendedName>
        <fullName evidence="1">Tudor domain-containing protein</fullName>
    </recommendedName>
</protein>
<dbReference type="PROSITE" id="PS50304">
    <property type="entry name" value="TUDOR"/>
    <property type="match status" value="1"/>
</dbReference>
<dbReference type="RefSeq" id="XP_014143906.1">
    <property type="nucleotide sequence ID" value="XM_014288431.1"/>
</dbReference>
<sequence length="118" mass="13412">AIYEHDGYVYDATIVEILPKRADLSRSIKVKFEEYDNEEVLDAMDVYPRVTTKELAIGSLVKLNREAEGIAGTMLDCIVDYVNNETRTVDITLLPEGNVDRSCIHLVYGLIQSYHILF</sequence>
<dbReference type="AlphaFoldDB" id="A0A0L0F054"/>
<organism evidence="2 3">
    <name type="scientific">Sphaeroforma arctica JP610</name>
    <dbReference type="NCBI Taxonomy" id="667725"/>
    <lineage>
        <taxon>Eukaryota</taxon>
        <taxon>Ichthyosporea</taxon>
        <taxon>Ichthyophonida</taxon>
        <taxon>Sphaeroforma</taxon>
    </lineage>
</organism>
<feature type="non-terminal residue" evidence="2">
    <location>
        <position position="1"/>
    </location>
</feature>
<gene>
    <name evidence="2" type="ORF">SARC_17475</name>
</gene>
<evidence type="ECO:0000259" key="1">
    <source>
        <dbReference type="PROSITE" id="PS50304"/>
    </source>
</evidence>
<dbReference type="SUPFAM" id="SSF63748">
    <property type="entry name" value="Tudor/PWWP/MBT"/>
    <property type="match status" value="1"/>
</dbReference>
<evidence type="ECO:0000313" key="3">
    <source>
        <dbReference type="Proteomes" id="UP000054560"/>
    </source>
</evidence>
<feature type="domain" description="Tudor" evidence="1">
    <location>
        <begin position="1"/>
        <end position="56"/>
    </location>
</feature>
<proteinExistence type="predicted"/>